<comment type="caution">
    <text evidence="2">The sequence shown here is derived from an EMBL/GenBank/DDBJ whole genome shotgun (WGS) entry which is preliminary data.</text>
</comment>
<organism evidence="2 3">
    <name type="scientific">Micromonospora sonchi</name>
    <dbReference type="NCBI Taxonomy" id="1763543"/>
    <lineage>
        <taxon>Bacteria</taxon>
        <taxon>Bacillati</taxon>
        <taxon>Actinomycetota</taxon>
        <taxon>Actinomycetes</taxon>
        <taxon>Micromonosporales</taxon>
        <taxon>Micromonosporaceae</taxon>
        <taxon>Micromonospora</taxon>
    </lineage>
</organism>
<keyword evidence="3" id="KW-1185">Reference proteome</keyword>
<dbReference type="AlphaFoldDB" id="A0A917X3F4"/>
<evidence type="ECO:0000313" key="3">
    <source>
        <dbReference type="Proteomes" id="UP000608890"/>
    </source>
</evidence>
<reference evidence="2" key="2">
    <citation type="submission" date="2020-09" db="EMBL/GenBank/DDBJ databases">
        <authorList>
            <person name="Sun Q."/>
            <person name="Zhou Y."/>
        </authorList>
    </citation>
    <scope>NUCLEOTIDE SEQUENCE</scope>
    <source>
        <strain evidence="2">CGMCC 4.7312</strain>
    </source>
</reference>
<proteinExistence type="predicted"/>
<dbReference type="Proteomes" id="UP000608890">
    <property type="component" value="Unassembled WGS sequence"/>
</dbReference>
<feature type="compositionally biased region" description="Low complexity" evidence="1">
    <location>
        <begin position="34"/>
        <end position="43"/>
    </location>
</feature>
<dbReference type="EMBL" id="BMNB01000033">
    <property type="protein sequence ID" value="GGM60681.1"/>
    <property type="molecule type" value="Genomic_DNA"/>
</dbReference>
<reference evidence="2" key="1">
    <citation type="journal article" date="2014" name="Int. J. Syst. Evol. Microbiol.">
        <title>Complete genome sequence of Corynebacterium casei LMG S-19264T (=DSM 44701T), isolated from a smear-ripened cheese.</title>
        <authorList>
            <consortium name="US DOE Joint Genome Institute (JGI-PGF)"/>
            <person name="Walter F."/>
            <person name="Albersmeier A."/>
            <person name="Kalinowski J."/>
            <person name="Ruckert C."/>
        </authorList>
    </citation>
    <scope>NUCLEOTIDE SEQUENCE</scope>
    <source>
        <strain evidence="2">CGMCC 4.7312</strain>
    </source>
</reference>
<evidence type="ECO:0000313" key="2">
    <source>
        <dbReference type="EMBL" id="GGM60681.1"/>
    </source>
</evidence>
<protein>
    <submittedName>
        <fullName evidence="2">Uncharacterized protein</fullName>
    </submittedName>
</protein>
<sequence length="231" mass="24425">MATANLGQIAQVQTPTAVRKTAQPRDNTMVGEYASGTTGAAASRSDRYGGHMNPPLSRTNAEAHLYMDLHPCSCGESRFPRQSAVVALDDGDLASRYTGTCAGCGRERAFVFRLPPVIDAAGTGFRYGGDEPSQLLDPGEWLLVADAYAGQVPASATSGEAAQRARTALTRAVAALDEVGKFIPAGGSAVPPDIFGSDRGRQLHQREPGRFRRDRLTAVRDAYAGMLSQLG</sequence>
<evidence type="ECO:0000256" key="1">
    <source>
        <dbReference type="SAM" id="MobiDB-lite"/>
    </source>
</evidence>
<feature type="region of interest" description="Disordered" evidence="1">
    <location>
        <begin position="13"/>
        <end position="56"/>
    </location>
</feature>
<accession>A0A917X3F4</accession>
<name>A0A917X3F4_9ACTN</name>
<gene>
    <name evidence="2" type="ORF">GCM10011608_52230</name>
</gene>